<dbReference type="InterPro" id="IPR020599">
    <property type="entry name" value="Transl_elong_fac_P/YeiP"/>
</dbReference>
<feature type="domain" description="Elongation factor P C-terminal" evidence="10">
    <location>
        <begin position="129"/>
        <end position="184"/>
    </location>
</feature>
<dbReference type="NCBIfam" id="NF001810">
    <property type="entry name" value="PRK00529.1"/>
    <property type="match status" value="1"/>
</dbReference>
<evidence type="ECO:0000313" key="12">
    <source>
        <dbReference type="EMBL" id="MDZ8117386.1"/>
    </source>
</evidence>
<dbReference type="InterPro" id="IPR011768">
    <property type="entry name" value="Transl_elongation_fac_P"/>
</dbReference>
<dbReference type="NCBIfam" id="TIGR00038">
    <property type="entry name" value="efp"/>
    <property type="match status" value="1"/>
</dbReference>
<dbReference type="InterPro" id="IPR015365">
    <property type="entry name" value="Elong-fact-P_C"/>
</dbReference>
<evidence type="ECO:0000256" key="1">
    <source>
        <dbReference type="ARBA" id="ARBA00004496"/>
    </source>
</evidence>
<comment type="caution">
    <text evidence="12">The sequence shown here is derived from an EMBL/GenBank/DDBJ whole genome shotgun (WGS) entry which is preliminary data.</text>
</comment>
<dbReference type="PROSITE" id="PS01275">
    <property type="entry name" value="EFP"/>
    <property type="match status" value="1"/>
</dbReference>
<evidence type="ECO:0000256" key="3">
    <source>
        <dbReference type="ARBA" id="ARBA00009479"/>
    </source>
</evidence>
<dbReference type="SMART" id="SM00841">
    <property type="entry name" value="Elong-fact-P_C"/>
    <property type="match status" value="1"/>
</dbReference>
<keyword evidence="6 7" id="KW-0648">Protein biosynthesis</keyword>
<evidence type="ECO:0000256" key="9">
    <source>
        <dbReference type="RuleBase" id="RU004389"/>
    </source>
</evidence>
<dbReference type="InterPro" id="IPR013852">
    <property type="entry name" value="Transl_elong_P/YeiP_CS"/>
</dbReference>
<dbReference type="PANTHER" id="PTHR30053">
    <property type="entry name" value="ELONGATION FACTOR P"/>
    <property type="match status" value="1"/>
</dbReference>
<dbReference type="CDD" id="cd04470">
    <property type="entry name" value="S1_EF-P_repeat_1"/>
    <property type="match status" value="1"/>
</dbReference>
<dbReference type="Pfam" id="PF01132">
    <property type="entry name" value="EFP"/>
    <property type="match status" value="1"/>
</dbReference>
<organism evidence="12 13">
    <name type="scientific">Pontiella agarivorans</name>
    <dbReference type="NCBI Taxonomy" id="3038953"/>
    <lineage>
        <taxon>Bacteria</taxon>
        <taxon>Pseudomonadati</taxon>
        <taxon>Kiritimatiellota</taxon>
        <taxon>Kiritimatiellia</taxon>
        <taxon>Kiritimatiellales</taxon>
        <taxon>Pontiellaceae</taxon>
        <taxon>Pontiella</taxon>
    </lineage>
</organism>
<feature type="domain" description="Translation elongation factor P/YeiP central" evidence="11">
    <location>
        <begin position="67"/>
        <end position="121"/>
    </location>
</feature>
<dbReference type="PIRSF" id="PIRSF005901">
    <property type="entry name" value="EF-P"/>
    <property type="match status" value="1"/>
</dbReference>
<dbReference type="InterPro" id="IPR012340">
    <property type="entry name" value="NA-bd_OB-fold"/>
</dbReference>
<dbReference type="Pfam" id="PF08207">
    <property type="entry name" value="EFP_N"/>
    <property type="match status" value="1"/>
</dbReference>
<protein>
    <recommendedName>
        <fullName evidence="7 8">Elongation factor P</fullName>
        <shortName evidence="7">EF-P</shortName>
    </recommendedName>
</protein>
<dbReference type="SUPFAM" id="SSF50249">
    <property type="entry name" value="Nucleic acid-binding proteins"/>
    <property type="match status" value="2"/>
</dbReference>
<gene>
    <name evidence="7 12" type="primary">efp</name>
    <name evidence="12" type="ORF">P9H32_02000</name>
</gene>
<dbReference type="InterPro" id="IPR014722">
    <property type="entry name" value="Rib_uL2_dom2"/>
</dbReference>
<evidence type="ECO:0000256" key="6">
    <source>
        <dbReference type="ARBA" id="ARBA00022917"/>
    </source>
</evidence>
<dbReference type="CDD" id="cd05794">
    <property type="entry name" value="S1_EF-P_repeat_2"/>
    <property type="match status" value="1"/>
</dbReference>
<evidence type="ECO:0000256" key="2">
    <source>
        <dbReference type="ARBA" id="ARBA00004815"/>
    </source>
</evidence>
<dbReference type="EMBL" id="JARVCO010000002">
    <property type="protein sequence ID" value="MDZ8117386.1"/>
    <property type="molecule type" value="Genomic_DNA"/>
</dbReference>
<dbReference type="Pfam" id="PF09285">
    <property type="entry name" value="Elong-fact-P_C"/>
    <property type="match status" value="1"/>
</dbReference>
<evidence type="ECO:0000256" key="5">
    <source>
        <dbReference type="ARBA" id="ARBA00022768"/>
    </source>
</evidence>
<dbReference type="HAMAP" id="MF_00141">
    <property type="entry name" value="EF_P"/>
    <property type="match status" value="1"/>
</dbReference>
<keyword evidence="5 7" id="KW-0251">Elongation factor</keyword>
<dbReference type="GO" id="GO:0003746">
    <property type="term" value="F:translation elongation factor activity"/>
    <property type="evidence" value="ECO:0007669"/>
    <property type="project" value="UniProtKB-KW"/>
</dbReference>
<dbReference type="Gene3D" id="2.40.50.140">
    <property type="entry name" value="Nucleic acid-binding proteins"/>
    <property type="match status" value="2"/>
</dbReference>
<dbReference type="InterPro" id="IPR013185">
    <property type="entry name" value="Transl_elong_KOW-like"/>
</dbReference>
<comment type="pathway">
    <text evidence="2 7">Protein biosynthesis; polypeptide chain elongation.</text>
</comment>
<dbReference type="InterPro" id="IPR001059">
    <property type="entry name" value="Transl_elong_P/YeiP_cen"/>
</dbReference>
<comment type="similarity">
    <text evidence="3 7 9">Belongs to the elongation factor P family.</text>
</comment>
<keyword evidence="13" id="KW-1185">Reference proteome</keyword>
<comment type="subcellular location">
    <subcellularLocation>
        <location evidence="1 7">Cytoplasm</location>
    </subcellularLocation>
</comment>
<name>A0ABU5MTV1_9BACT</name>
<keyword evidence="4 7" id="KW-0963">Cytoplasm</keyword>
<dbReference type="PANTHER" id="PTHR30053:SF12">
    <property type="entry name" value="ELONGATION FACTOR P (EF-P) FAMILY PROTEIN"/>
    <property type="match status" value="1"/>
</dbReference>
<comment type="function">
    <text evidence="7">Involved in peptide bond synthesis. Stimulates efficient translation and peptide-bond synthesis on native or reconstituted 70S ribosomes in vitro. Probably functions indirectly by altering the affinity of the ribosome for aminoacyl-tRNA, thus increasing their reactivity as acceptors for peptidyl transferase.</text>
</comment>
<sequence length="188" mass="21245">MYSASDLKKGLKIEIDGDPCMITNFEFSKPGKGQALYRCKIKNLITGNTFDKTYRSVEKINKASLMSRDFTFSYIDGDNYVFSDNETFEEAILSDELLGDLKYFIVDDMEVEILFHNERALDITLPNFVEMVIAETEPGARGDTATNVMKPAKLDNGYEINVPIFINEGDMIRIDTRTGTYADRVAKG</sequence>
<evidence type="ECO:0000259" key="11">
    <source>
        <dbReference type="SMART" id="SM01185"/>
    </source>
</evidence>
<evidence type="ECO:0000256" key="8">
    <source>
        <dbReference type="NCBIfam" id="TIGR00038"/>
    </source>
</evidence>
<dbReference type="Gene3D" id="2.30.30.30">
    <property type="match status" value="1"/>
</dbReference>
<dbReference type="InterPro" id="IPR008991">
    <property type="entry name" value="Translation_prot_SH3-like_sf"/>
</dbReference>
<evidence type="ECO:0000313" key="13">
    <source>
        <dbReference type="Proteomes" id="UP001290861"/>
    </source>
</evidence>
<dbReference type="Proteomes" id="UP001290861">
    <property type="component" value="Unassembled WGS sequence"/>
</dbReference>
<dbReference type="SMART" id="SM01185">
    <property type="entry name" value="EFP"/>
    <property type="match status" value="1"/>
</dbReference>
<evidence type="ECO:0000256" key="7">
    <source>
        <dbReference type="HAMAP-Rule" id="MF_00141"/>
    </source>
</evidence>
<proteinExistence type="inferred from homology"/>
<evidence type="ECO:0000256" key="4">
    <source>
        <dbReference type="ARBA" id="ARBA00022490"/>
    </source>
</evidence>
<dbReference type="SUPFAM" id="SSF50104">
    <property type="entry name" value="Translation proteins SH3-like domain"/>
    <property type="match status" value="1"/>
</dbReference>
<dbReference type="RefSeq" id="WP_322607187.1">
    <property type="nucleotide sequence ID" value="NZ_JARVCO010000002.1"/>
</dbReference>
<reference evidence="12 13" key="1">
    <citation type="journal article" date="2024" name="Appl. Environ. Microbiol.">
        <title>Pontiella agarivorans sp. nov., a novel marine anaerobic bacterium capable of degrading macroalgal polysaccharides and fixing nitrogen.</title>
        <authorList>
            <person name="Liu N."/>
            <person name="Kivenson V."/>
            <person name="Peng X."/>
            <person name="Cui Z."/>
            <person name="Lankiewicz T.S."/>
            <person name="Gosselin K.M."/>
            <person name="English C.J."/>
            <person name="Blair E.M."/>
            <person name="O'Malley M.A."/>
            <person name="Valentine D.L."/>
        </authorList>
    </citation>
    <scope>NUCLEOTIDE SEQUENCE [LARGE SCALE GENOMIC DNA]</scope>
    <source>
        <strain evidence="12 13">NLcol2</strain>
    </source>
</reference>
<accession>A0ABU5MTV1</accession>
<evidence type="ECO:0000259" key="10">
    <source>
        <dbReference type="SMART" id="SM00841"/>
    </source>
</evidence>